<dbReference type="Gene3D" id="1.10.340.70">
    <property type="match status" value="1"/>
</dbReference>
<accession>A0A9Q3DU29</accession>
<keyword evidence="9" id="KW-0808">Transferase</keyword>
<gene>
    <name evidence="13" type="ORF">O181_049009</name>
</gene>
<keyword evidence="2" id="KW-0479">Metal-binding</keyword>
<keyword evidence="4" id="KW-0378">Hydrolase</keyword>
<dbReference type="GO" id="GO:0003723">
    <property type="term" value="F:RNA binding"/>
    <property type="evidence" value="ECO:0007669"/>
    <property type="project" value="UniProtKB-KW"/>
</dbReference>
<keyword evidence="1" id="KW-0645">Protease</keyword>
<dbReference type="GO" id="GO:0003964">
    <property type="term" value="F:RNA-directed DNA polymerase activity"/>
    <property type="evidence" value="ECO:0007669"/>
    <property type="project" value="UniProtKB-KW"/>
</dbReference>
<evidence type="ECO:0000256" key="11">
    <source>
        <dbReference type="ARBA" id="ARBA00023172"/>
    </source>
</evidence>
<keyword evidence="11" id="KW-0233">DNA recombination</keyword>
<evidence type="ECO:0000256" key="10">
    <source>
        <dbReference type="ARBA" id="ARBA00023125"/>
    </source>
</evidence>
<name>A0A9Q3DU29_9BASI</name>
<evidence type="ECO:0000256" key="7">
    <source>
        <dbReference type="ARBA" id="ARBA00022908"/>
    </source>
</evidence>
<keyword evidence="9" id="KW-0239">DNA-directed DNA polymerase</keyword>
<dbReference type="InterPro" id="IPR036397">
    <property type="entry name" value="RNaseH_sf"/>
</dbReference>
<dbReference type="Proteomes" id="UP000765509">
    <property type="component" value="Unassembled WGS sequence"/>
</dbReference>
<comment type="caution">
    <text evidence="13">The sequence shown here is derived from an EMBL/GenBank/DDBJ whole genome shotgun (WGS) entry which is preliminary data.</text>
</comment>
<dbReference type="PANTHER" id="PTHR37984">
    <property type="entry name" value="PROTEIN CBG26694"/>
    <property type="match status" value="1"/>
</dbReference>
<keyword evidence="8" id="KW-0695">RNA-directed DNA polymerase</keyword>
<dbReference type="AlphaFoldDB" id="A0A9Q3DU29"/>
<dbReference type="Pfam" id="PF24626">
    <property type="entry name" value="SH3_Tf2-1"/>
    <property type="match status" value="1"/>
</dbReference>
<dbReference type="PANTHER" id="PTHR37984:SF5">
    <property type="entry name" value="PROTEIN NYNRIN-LIKE"/>
    <property type="match status" value="1"/>
</dbReference>
<protein>
    <recommendedName>
        <fullName evidence="12">Integrase catalytic domain-containing protein</fullName>
    </recommendedName>
</protein>
<evidence type="ECO:0000256" key="5">
    <source>
        <dbReference type="ARBA" id="ARBA00022842"/>
    </source>
</evidence>
<organism evidence="13 14">
    <name type="scientific">Austropuccinia psidii MF-1</name>
    <dbReference type="NCBI Taxonomy" id="1389203"/>
    <lineage>
        <taxon>Eukaryota</taxon>
        <taxon>Fungi</taxon>
        <taxon>Dikarya</taxon>
        <taxon>Basidiomycota</taxon>
        <taxon>Pucciniomycotina</taxon>
        <taxon>Pucciniomycetes</taxon>
        <taxon>Pucciniales</taxon>
        <taxon>Sphaerophragmiaceae</taxon>
        <taxon>Austropuccinia</taxon>
    </lineage>
</organism>
<keyword evidence="3" id="KW-0064">Aspartyl protease</keyword>
<dbReference type="InterPro" id="IPR001584">
    <property type="entry name" value="Integrase_cat-core"/>
</dbReference>
<keyword evidence="6" id="KW-0694">RNA-binding</keyword>
<dbReference type="InterPro" id="IPR041588">
    <property type="entry name" value="Integrase_H2C2"/>
</dbReference>
<evidence type="ECO:0000313" key="13">
    <source>
        <dbReference type="EMBL" id="MBW0509294.1"/>
    </source>
</evidence>
<dbReference type="Gene3D" id="3.30.420.10">
    <property type="entry name" value="Ribonuclease H-like superfamily/Ribonuclease H"/>
    <property type="match status" value="1"/>
</dbReference>
<dbReference type="GO" id="GO:0015074">
    <property type="term" value="P:DNA integration"/>
    <property type="evidence" value="ECO:0007669"/>
    <property type="project" value="UniProtKB-KW"/>
</dbReference>
<evidence type="ECO:0000256" key="2">
    <source>
        <dbReference type="ARBA" id="ARBA00022723"/>
    </source>
</evidence>
<dbReference type="GO" id="GO:0005634">
    <property type="term" value="C:nucleus"/>
    <property type="evidence" value="ECO:0007669"/>
    <property type="project" value="UniProtKB-ARBA"/>
</dbReference>
<dbReference type="Pfam" id="PF17921">
    <property type="entry name" value="Integrase_H2C2"/>
    <property type="match status" value="1"/>
</dbReference>
<evidence type="ECO:0000256" key="1">
    <source>
        <dbReference type="ARBA" id="ARBA00022670"/>
    </source>
</evidence>
<dbReference type="SUPFAM" id="SSF53098">
    <property type="entry name" value="Ribonuclease H-like"/>
    <property type="match status" value="1"/>
</dbReference>
<evidence type="ECO:0000256" key="9">
    <source>
        <dbReference type="ARBA" id="ARBA00022932"/>
    </source>
</evidence>
<keyword evidence="9" id="KW-0548">Nucleotidyltransferase</keyword>
<dbReference type="EMBL" id="AVOT02020864">
    <property type="protein sequence ID" value="MBW0509294.1"/>
    <property type="molecule type" value="Genomic_DNA"/>
</dbReference>
<evidence type="ECO:0000256" key="6">
    <source>
        <dbReference type="ARBA" id="ARBA00022884"/>
    </source>
</evidence>
<dbReference type="PROSITE" id="PS50994">
    <property type="entry name" value="INTEGRASE"/>
    <property type="match status" value="1"/>
</dbReference>
<evidence type="ECO:0000256" key="4">
    <source>
        <dbReference type="ARBA" id="ARBA00022801"/>
    </source>
</evidence>
<dbReference type="GO" id="GO:0003887">
    <property type="term" value="F:DNA-directed DNA polymerase activity"/>
    <property type="evidence" value="ECO:0007669"/>
    <property type="project" value="UniProtKB-KW"/>
</dbReference>
<dbReference type="InterPro" id="IPR050951">
    <property type="entry name" value="Retrovirus_Pol_polyprotein"/>
</dbReference>
<keyword evidence="5" id="KW-0460">Magnesium</keyword>
<dbReference type="InterPro" id="IPR056924">
    <property type="entry name" value="SH3_Tf2-1"/>
</dbReference>
<evidence type="ECO:0000259" key="12">
    <source>
        <dbReference type="PROSITE" id="PS50994"/>
    </source>
</evidence>
<sequence>MGHMSQDRLKERVARTAWWPKWEQGLSKYINTCDRCQKVNRKNGKKYGLLQHIEEPKHPWETINMDWVTGLVPGGKENYNVCLIIVDRFRNSMRCLPCHQEDTAMYTALLFWNNLISNCGVNKIIISDRDPKFTSEFWTNLYDMLGTKLSFSTAYHSKTDGLAERMIQTMEDILRRFCSYGMEYKSHEGYTHDWVTLLPAVQLAYNTSEHSTTRKTPALVEKGWNPLLPVDHLKKNHIAIHPTAKDFHDMCKRACDTAAKCIAEAKYYNKQRWDKTHMEPDFKEGDQVLVYTLSFNNLKGPKKMRDSFLGPFNIIKLIGKNAVEFKLTEEFSRKHPVFPVSLVKPYFQTEEGKFLSRRKNLTPPEIVEVEDSPGPLSKIIRARKIILNGKDQRRYLVRFKNQTADKDKWLEEDAIPDGNLHLRRFRASRRTQQSHQ</sequence>
<keyword evidence="7" id="KW-0229">DNA integration</keyword>
<dbReference type="GO" id="GO:0004190">
    <property type="term" value="F:aspartic-type endopeptidase activity"/>
    <property type="evidence" value="ECO:0007669"/>
    <property type="project" value="UniProtKB-KW"/>
</dbReference>
<dbReference type="InterPro" id="IPR012337">
    <property type="entry name" value="RNaseH-like_sf"/>
</dbReference>
<evidence type="ECO:0000256" key="3">
    <source>
        <dbReference type="ARBA" id="ARBA00022750"/>
    </source>
</evidence>
<proteinExistence type="predicted"/>
<evidence type="ECO:0000313" key="14">
    <source>
        <dbReference type="Proteomes" id="UP000765509"/>
    </source>
</evidence>
<dbReference type="GO" id="GO:0046872">
    <property type="term" value="F:metal ion binding"/>
    <property type="evidence" value="ECO:0007669"/>
    <property type="project" value="UniProtKB-KW"/>
</dbReference>
<dbReference type="GO" id="GO:0003677">
    <property type="term" value="F:DNA binding"/>
    <property type="evidence" value="ECO:0007669"/>
    <property type="project" value="UniProtKB-KW"/>
</dbReference>
<reference evidence="13" key="1">
    <citation type="submission" date="2021-03" db="EMBL/GenBank/DDBJ databases">
        <title>Draft genome sequence of rust myrtle Austropuccinia psidii MF-1, a brazilian biotype.</title>
        <authorList>
            <person name="Quecine M.C."/>
            <person name="Pachon D.M.R."/>
            <person name="Bonatelli M.L."/>
            <person name="Correr F.H."/>
            <person name="Franceschini L.M."/>
            <person name="Leite T.F."/>
            <person name="Margarido G.R.A."/>
            <person name="Almeida C.A."/>
            <person name="Ferrarezi J.A."/>
            <person name="Labate C.A."/>
        </authorList>
    </citation>
    <scope>NUCLEOTIDE SEQUENCE</scope>
    <source>
        <strain evidence="13">MF-1</strain>
    </source>
</reference>
<feature type="domain" description="Integrase catalytic" evidence="12">
    <location>
        <begin position="55"/>
        <end position="225"/>
    </location>
</feature>
<keyword evidence="10" id="KW-0238">DNA-binding</keyword>
<keyword evidence="14" id="KW-1185">Reference proteome</keyword>
<evidence type="ECO:0000256" key="8">
    <source>
        <dbReference type="ARBA" id="ARBA00022918"/>
    </source>
</evidence>
<dbReference type="GO" id="GO:0006310">
    <property type="term" value="P:DNA recombination"/>
    <property type="evidence" value="ECO:0007669"/>
    <property type="project" value="UniProtKB-KW"/>
</dbReference>
<dbReference type="GO" id="GO:0006508">
    <property type="term" value="P:proteolysis"/>
    <property type="evidence" value="ECO:0007669"/>
    <property type="project" value="UniProtKB-KW"/>
</dbReference>